<proteinExistence type="predicted"/>
<protein>
    <recommendedName>
        <fullName evidence="4">Carboxypeptidase regulatory-like domain-containing protein</fullName>
    </recommendedName>
</protein>
<evidence type="ECO:0000313" key="2">
    <source>
        <dbReference type="EMBL" id="AIO30321.1"/>
    </source>
</evidence>
<organism evidence="2 3">
    <name type="scientific">Burkholderia cenocepacia</name>
    <dbReference type="NCBI Taxonomy" id="95486"/>
    <lineage>
        <taxon>Bacteria</taxon>
        <taxon>Pseudomonadati</taxon>
        <taxon>Pseudomonadota</taxon>
        <taxon>Betaproteobacteria</taxon>
        <taxon>Burkholderiales</taxon>
        <taxon>Burkholderiaceae</taxon>
        <taxon>Burkholderia</taxon>
        <taxon>Burkholderia cepacia complex</taxon>
    </lineage>
</organism>
<dbReference type="Proteomes" id="UP000029413">
    <property type="component" value="Chromosome 3"/>
</dbReference>
<feature type="chain" id="PRO_5042847035" description="Carboxypeptidase regulatory-like domain-containing protein" evidence="1">
    <location>
        <begin position="28"/>
        <end position="268"/>
    </location>
</feature>
<accession>A0AAN0VK78</accession>
<name>A0AAN0VK78_9BURK</name>
<gene>
    <name evidence="2" type="ORF">DM39_7124</name>
</gene>
<evidence type="ECO:0000313" key="3">
    <source>
        <dbReference type="Proteomes" id="UP000029413"/>
    </source>
</evidence>
<dbReference type="AlphaFoldDB" id="A0AAN0VK78"/>
<evidence type="ECO:0000256" key="1">
    <source>
        <dbReference type="SAM" id="SignalP"/>
    </source>
</evidence>
<keyword evidence="1" id="KW-0732">Signal</keyword>
<feature type="signal peptide" evidence="1">
    <location>
        <begin position="1"/>
        <end position="27"/>
    </location>
</feature>
<dbReference type="KEGG" id="bcen:DM39_7124"/>
<sequence length="268" mass="26857">MNSNRQRILAYASCIAFTIVLPGCGGADDSSPLATVPTLSGTVASGTPVANAIITVLDSAGRTAGTTADNNGAYSDLSISGMSAPLVLVATDPAGDAPLVSLASALAANGITAQGYNPLTTALPADRTGADAAPDSFLLMPANGSTLLVPTANPSQSLVLNNQTSATPPTLPAPPAEAAFIDCLQSVLQACFGSTSACTAGVAPAFLDNGFSSLNSEFPVLSAASSAGTTVNPPRTLRFYQVDGAWHADVKFDYVLPNGTKGSMLTFS</sequence>
<dbReference type="EMBL" id="CP007782">
    <property type="protein sequence ID" value="AIO30321.1"/>
    <property type="molecule type" value="Genomic_DNA"/>
</dbReference>
<reference evidence="2 3" key="1">
    <citation type="submission" date="2014-05" db="EMBL/GenBank/DDBJ databases">
        <authorList>
            <person name="Bishop-Lilly K.A."/>
            <person name="Broomall S.M."/>
            <person name="Chain P.S."/>
            <person name="Chertkov O."/>
            <person name="Coyne S.R."/>
            <person name="Daligault H.E."/>
            <person name="Davenport K.W."/>
            <person name="Erkkila T."/>
            <person name="Frey K.G."/>
            <person name="Gibbons H.S."/>
            <person name="Gu W."/>
            <person name="Jaissle J."/>
            <person name="Johnson S.L."/>
            <person name="Koroleva G.I."/>
            <person name="Ladner J.T."/>
            <person name="Lo C.-C."/>
            <person name="Minogue T.D."/>
            <person name="Munk C."/>
            <person name="Palacios G.F."/>
            <person name="Redden C.L."/>
            <person name="Rosenzweig C.N."/>
            <person name="Scholz M.B."/>
            <person name="Teshima H."/>
            <person name="Xu Y."/>
        </authorList>
    </citation>
    <scope>NUCLEOTIDE SEQUENCE [LARGE SCALE GENOMIC DNA]</scope>
    <source>
        <strain evidence="2 3">DDS 22E-1</strain>
    </source>
</reference>
<evidence type="ECO:0008006" key="4">
    <source>
        <dbReference type="Google" id="ProtNLM"/>
    </source>
</evidence>
<keyword evidence="3" id="KW-1185">Reference proteome</keyword>